<dbReference type="Pfam" id="PF13489">
    <property type="entry name" value="Methyltransf_23"/>
    <property type="match status" value="1"/>
</dbReference>
<dbReference type="CDD" id="cd02440">
    <property type="entry name" value="AdoMet_MTases"/>
    <property type="match status" value="1"/>
</dbReference>
<keyword evidence="2" id="KW-1185">Reference proteome</keyword>
<name>R4Z2D3_9ACTN</name>
<accession>R4Z2D3</accession>
<dbReference type="AlphaFoldDB" id="R4Z2D3"/>
<keyword evidence="1" id="KW-0489">Methyltransferase</keyword>
<dbReference type="EMBL" id="CANL01000045">
    <property type="protein sequence ID" value="CCM64878.1"/>
    <property type="molecule type" value="Genomic_DNA"/>
</dbReference>
<dbReference type="RefSeq" id="WP_012229221.1">
    <property type="nucleotide sequence ID" value="NZ_HG422565.1"/>
</dbReference>
<keyword evidence="1" id="KW-0808">Transferase</keyword>
<evidence type="ECO:0000313" key="1">
    <source>
        <dbReference type="EMBL" id="CCM64878.1"/>
    </source>
</evidence>
<sequence length="227" mass="25376">MPSNGSREVVQSRSEKRAFLQPKRFTAGAFVERGDAIRPFVEGRTVLDLGCASAFGRPDWMHAQLSGMASQLVGVDLDDAAVGRIRSEGYDVRQGDAENLNLDERFDVVFAGELIEHLERFPDFFESVRRHLAPGGKLVLTTPNPFALSCFIYRMSKDVWVNSDHTCWFCEHTLPQLAARCDFDVEQISYIGHPTPGRLRRIVANAVRAPLPDRLSWGTMLAVAKPT</sequence>
<organism evidence="1 2">
    <name type="scientific">Candidatus Neomicrothrix parvicella RN1</name>
    <dbReference type="NCBI Taxonomy" id="1229780"/>
    <lineage>
        <taxon>Bacteria</taxon>
        <taxon>Bacillati</taxon>
        <taxon>Actinomycetota</taxon>
        <taxon>Acidimicrobiia</taxon>
        <taxon>Acidimicrobiales</taxon>
        <taxon>Microthrixaceae</taxon>
        <taxon>Candidatus Neomicrothrix</taxon>
    </lineage>
</organism>
<dbReference type="STRING" id="1229780.BN381_50020"/>
<dbReference type="InterPro" id="IPR029063">
    <property type="entry name" value="SAM-dependent_MTases_sf"/>
</dbReference>
<comment type="caution">
    <text evidence="1">The sequence shown here is derived from an EMBL/GenBank/DDBJ whole genome shotgun (WGS) entry which is preliminary data.</text>
</comment>
<dbReference type="Proteomes" id="UP000018291">
    <property type="component" value="Unassembled WGS sequence"/>
</dbReference>
<dbReference type="Gene3D" id="3.40.50.150">
    <property type="entry name" value="Vaccinia Virus protein VP39"/>
    <property type="match status" value="1"/>
</dbReference>
<dbReference type="PANTHER" id="PTHR43464">
    <property type="entry name" value="METHYLTRANSFERASE"/>
    <property type="match status" value="1"/>
</dbReference>
<dbReference type="HOGENOM" id="CLU_106195_0_0_11"/>
<dbReference type="GO" id="GO:0008168">
    <property type="term" value="F:methyltransferase activity"/>
    <property type="evidence" value="ECO:0007669"/>
    <property type="project" value="UniProtKB-KW"/>
</dbReference>
<dbReference type="PANTHER" id="PTHR43464:SF92">
    <property type="entry name" value="SLR1071 PROTEIN"/>
    <property type="match status" value="1"/>
</dbReference>
<dbReference type="SUPFAM" id="SSF53335">
    <property type="entry name" value="S-adenosyl-L-methionine-dependent methyltransferases"/>
    <property type="match status" value="1"/>
</dbReference>
<reference evidence="1 2" key="1">
    <citation type="journal article" date="2013" name="ISME J.">
        <title>Metabolic model for the filamentous 'Candidatus Microthrix parvicella' based on genomic and metagenomic analyses.</title>
        <authorList>
            <person name="Jon McIlroy S."/>
            <person name="Kristiansen R."/>
            <person name="Albertsen M."/>
            <person name="Michael Karst S."/>
            <person name="Rossetti S."/>
            <person name="Lund Nielsen J."/>
            <person name="Tandoi V."/>
            <person name="James Seviour R."/>
            <person name="Nielsen P.H."/>
        </authorList>
    </citation>
    <scope>NUCLEOTIDE SEQUENCE [LARGE SCALE GENOMIC DNA]</scope>
    <source>
        <strain evidence="1 2">RN1</strain>
    </source>
</reference>
<dbReference type="OrthoDB" id="9805171at2"/>
<proteinExistence type="predicted"/>
<gene>
    <name evidence="1" type="ORF">BN381_50020</name>
</gene>
<dbReference type="eggNOG" id="COG2227">
    <property type="taxonomic scope" value="Bacteria"/>
</dbReference>
<evidence type="ECO:0000313" key="2">
    <source>
        <dbReference type="Proteomes" id="UP000018291"/>
    </source>
</evidence>
<dbReference type="GO" id="GO:0032259">
    <property type="term" value="P:methylation"/>
    <property type="evidence" value="ECO:0007669"/>
    <property type="project" value="UniProtKB-KW"/>
</dbReference>
<protein>
    <submittedName>
        <fullName evidence="1">Putative SAM dependent methyltransferase</fullName>
    </submittedName>
</protein>